<organism evidence="1 2">
    <name type="scientific">Ensete ventricosum</name>
    <name type="common">Abyssinian banana</name>
    <name type="synonym">Musa ensete</name>
    <dbReference type="NCBI Taxonomy" id="4639"/>
    <lineage>
        <taxon>Eukaryota</taxon>
        <taxon>Viridiplantae</taxon>
        <taxon>Streptophyta</taxon>
        <taxon>Embryophyta</taxon>
        <taxon>Tracheophyta</taxon>
        <taxon>Spermatophyta</taxon>
        <taxon>Magnoliopsida</taxon>
        <taxon>Liliopsida</taxon>
        <taxon>Zingiberales</taxon>
        <taxon>Musaceae</taxon>
        <taxon>Ensete</taxon>
    </lineage>
</organism>
<name>A0AAV8S3M4_ENSVE</name>
<keyword evidence="2" id="KW-1185">Reference proteome</keyword>
<sequence length="126" mass="14549">MGAGFGWAEGTERYLKKIQRFLLQGSLLKRSETIPTTSAAQLVLQAYREADIKRNLSSNDDLHESYFRLGENNPNEGHLDDLTIIKIAKQHEAGLYRDMPRHLFEHSTQFEGQCQDIQKNCQKRDQ</sequence>
<protein>
    <submittedName>
        <fullName evidence="1">Uncharacterized protein</fullName>
    </submittedName>
</protein>
<proteinExistence type="predicted"/>
<comment type="caution">
    <text evidence="1">The sequence shown here is derived from an EMBL/GenBank/DDBJ whole genome shotgun (WGS) entry which is preliminary data.</text>
</comment>
<dbReference type="AlphaFoldDB" id="A0AAV8S3M4"/>
<evidence type="ECO:0000313" key="1">
    <source>
        <dbReference type="EMBL" id="KAJ8513939.1"/>
    </source>
</evidence>
<reference evidence="1 2" key="1">
    <citation type="submission" date="2022-12" db="EMBL/GenBank/DDBJ databases">
        <title>Chromosome-scale assembly of the Ensete ventricosum genome.</title>
        <authorList>
            <person name="Dussert Y."/>
            <person name="Stocks J."/>
            <person name="Wendawek A."/>
            <person name="Woldeyes F."/>
            <person name="Nichols R.A."/>
            <person name="Borrell J.S."/>
        </authorList>
    </citation>
    <scope>NUCLEOTIDE SEQUENCE [LARGE SCALE GENOMIC DNA]</scope>
    <source>
        <strain evidence="2">cv. Maze</strain>
        <tissue evidence="1">Seeds</tissue>
    </source>
</reference>
<dbReference type="Proteomes" id="UP001222027">
    <property type="component" value="Unassembled WGS sequence"/>
</dbReference>
<accession>A0AAV8S3M4</accession>
<evidence type="ECO:0000313" key="2">
    <source>
        <dbReference type="Proteomes" id="UP001222027"/>
    </source>
</evidence>
<dbReference type="EMBL" id="JAQQAF010000001">
    <property type="protein sequence ID" value="KAJ8513939.1"/>
    <property type="molecule type" value="Genomic_DNA"/>
</dbReference>
<gene>
    <name evidence="1" type="ORF">OPV22_004373</name>
</gene>